<reference evidence="3" key="2">
    <citation type="submission" date="2025-08" db="UniProtKB">
        <authorList>
            <consortium name="RefSeq"/>
        </authorList>
    </citation>
    <scope>IDENTIFICATION</scope>
    <source>
        <tissue evidence="3">Leaf</tissue>
    </source>
</reference>
<dbReference type="Proteomes" id="UP000827889">
    <property type="component" value="Chromosome 1"/>
</dbReference>
<dbReference type="AlphaFoldDB" id="A0A8B8NZ75"/>
<accession>A0A8B8NZ75</accession>
<reference evidence="2" key="1">
    <citation type="submission" date="2025-05" db="UniProtKB">
        <authorList>
            <consortium name="RefSeq"/>
        </authorList>
    </citation>
    <scope>NUCLEOTIDE SEQUENCE [LARGE SCALE GENOMIC DNA]</scope>
</reference>
<dbReference type="RefSeq" id="XP_030527584.1">
    <property type="nucleotide sequence ID" value="XM_030671724.2"/>
</dbReference>
<proteinExistence type="predicted"/>
<dbReference type="GeneID" id="115738916"/>
<gene>
    <name evidence="3" type="primary">LOC115738916</name>
</gene>
<keyword evidence="2" id="KW-1185">Reference proteome</keyword>
<protein>
    <submittedName>
        <fullName evidence="3">Uncharacterized protein LOC115738916</fullName>
    </submittedName>
</protein>
<name>A0A8B8NZ75_9MYRT</name>
<organism evidence="2 3">
    <name type="scientific">Rhodamnia argentea</name>
    <dbReference type="NCBI Taxonomy" id="178133"/>
    <lineage>
        <taxon>Eukaryota</taxon>
        <taxon>Viridiplantae</taxon>
        <taxon>Streptophyta</taxon>
        <taxon>Embryophyta</taxon>
        <taxon>Tracheophyta</taxon>
        <taxon>Spermatophyta</taxon>
        <taxon>Magnoliopsida</taxon>
        <taxon>eudicotyledons</taxon>
        <taxon>Gunneridae</taxon>
        <taxon>Pentapetalae</taxon>
        <taxon>rosids</taxon>
        <taxon>malvids</taxon>
        <taxon>Myrtales</taxon>
        <taxon>Myrtaceae</taxon>
        <taxon>Myrtoideae</taxon>
        <taxon>Myrteae</taxon>
        <taxon>Australasian group</taxon>
        <taxon>Rhodamnia</taxon>
    </lineage>
</organism>
<sequence>MDNGLSWADQWDYNDDPPPATASEDRKKHKDGSKSGKKKFSLQWVKELCKKSHNK</sequence>
<evidence type="ECO:0000313" key="3">
    <source>
        <dbReference type="RefSeq" id="XP_030527584.1"/>
    </source>
</evidence>
<evidence type="ECO:0000256" key="1">
    <source>
        <dbReference type="SAM" id="MobiDB-lite"/>
    </source>
</evidence>
<feature type="region of interest" description="Disordered" evidence="1">
    <location>
        <begin position="1"/>
        <end position="39"/>
    </location>
</feature>
<dbReference type="KEGG" id="rarg:115738916"/>
<evidence type="ECO:0000313" key="2">
    <source>
        <dbReference type="Proteomes" id="UP000827889"/>
    </source>
</evidence>
<feature type="compositionally biased region" description="Basic residues" evidence="1">
    <location>
        <begin position="27"/>
        <end position="39"/>
    </location>
</feature>